<protein>
    <recommendedName>
        <fullName evidence="1">RNA helicase</fullName>
        <ecNumber evidence="1">3.6.4.13</ecNumber>
    </recommendedName>
</protein>
<evidence type="ECO:0000256" key="2">
    <source>
        <dbReference type="ARBA" id="ARBA00047984"/>
    </source>
</evidence>
<dbReference type="GO" id="GO:0003723">
    <property type="term" value="F:RNA binding"/>
    <property type="evidence" value="ECO:0007669"/>
    <property type="project" value="TreeGrafter"/>
</dbReference>
<dbReference type="AlphaFoldDB" id="A0A0S3T8N9"/>
<sequence length="111" mass="12936">MKHLMFKRQNKLKEFYRGVHMDFDSESARQILTSLIECACNIFQEHKLRRILSAVGQELVFSPSPRGRRKVEISTNIAETSLTLDGIVYVVDNGFCKQRFYNPLIILLFLL</sequence>
<comment type="catalytic activity">
    <reaction evidence="2">
        <text>ATP + H2O = ADP + phosphate + H(+)</text>
        <dbReference type="Rhea" id="RHEA:13065"/>
        <dbReference type="ChEBI" id="CHEBI:15377"/>
        <dbReference type="ChEBI" id="CHEBI:15378"/>
        <dbReference type="ChEBI" id="CHEBI:30616"/>
        <dbReference type="ChEBI" id="CHEBI:43474"/>
        <dbReference type="ChEBI" id="CHEBI:456216"/>
        <dbReference type="EC" id="3.6.4.13"/>
    </reaction>
</comment>
<dbReference type="SUPFAM" id="SSF52540">
    <property type="entry name" value="P-loop containing nucleoside triphosphate hydrolases"/>
    <property type="match status" value="1"/>
</dbReference>
<name>A0A0S3T8N9_PHAAN</name>
<evidence type="ECO:0000313" key="3">
    <source>
        <dbReference type="EMBL" id="BAU01280.1"/>
    </source>
</evidence>
<dbReference type="Proteomes" id="UP000291084">
    <property type="component" value="Chromosome 11"/>
</dbReference>
<gene>
    <name evidence="3" type="primary">Vigan.11G048400</name>
    <name evidence="3" type="ORF">VIGAN_11048400</name>
</gene>
<accession>A0A0S3T8N9</accession>
<keyword evidence="4" id="KW-1185">Reference proteome</keyword>
<dbReference type="GO" id="GO:0003724">
    <property type="term" value="F:RNA helicase activity"/>
    <property type="evidence" value="ECO:0007669"/>
    <property type="project" value="UniProtKB-EC"/>
</dbReference>
<dbReference type="PANTHER" id="PTHR18934:SF136">
    <property type="entry name" value="ATP-DEPENDENT RNA HELICASE DHX35-RELATED"/>
    <property type="match status" value="1"/>
</dbReference>
<dbReference type="InterPro" id="IPR027417">
    <property type="entry name" value="P-loop_NTPase"/>
</dbReference>
<proteinExistence type="predicted"/>
<organism evidence="3 4">
    <name type="scientific">Vigna angularis var. angularis</name>
    <dbReference type="NCBI Taxonomy" id="157739"/>
    <lineage>
        <taxon>Eukaryota</taxon>
        <taxon>Viridiplantae</taxon>
        <taxon>Streptophyta</taxon>
        <taxon>Embryophyta</taxon>
        <taxon>Tracheophyta</taxon>
        <taxon>Spermatophyta</taxon>
        <taxon>Magnoliopsida</taxon>
        <taxon>eudicotyledons</taxon>
        <taxon>Gunneridae</taxon>
        <taxon>Pentapetalae</taxon>
        <taxon>rosids</taxon>
        <taxon>fabids</taxon>
        <taxon>Fabales</taxon>
        <taxon>Fabaceae</taxon>
        <taxon>Papilionoideae</taxon>
        <taxon>50 kb inversion clade</taxon>
        <taxon>NPAAA clade</taxon>
        <taxon>indigoferoid/millettioid clade</taxon>
        <taxon>Phaseoleae</taxon>
        <taxon>Vigna</taxon>
    </lineage>
</organism>
<dbReference type="PANTHER" id="PTHR18934">
    <property type="entry name" value="ATP-DEPENDENT RNA HELICASE"/>
    <property type="match status" value="1"/>
</dbReference>
<dbReference type="Gene3D" id="3.40.50.300">
    <property type="entry name" value="P-loop containing nucleotide triphosphate hydrolases"/>
    <property type="match status" value="1"/>
</dbReference>
<dbReference type="EC" id="3.6.4.13" evidence="1"/>
<evidence type="ECO:0000313" key="4">
    <source>
        <dbReference type="Proteomes" id="UP000291084"/>
    </source>
</evidence>
<dbReference type="EMBL" id="AP015044">
    <property type="protein sequence ID" value="BAU01280.1"/>
    <property type="molecule type" value="Genomic_DNA"/>
</dbReference>
<evidence type="ECO:0000256" key="1">
    <source>
        <dbReference type="ARBA" id="ARBA00012552"/>
    </source>
</evidence>
<reference evidence="3 4" key="1">
    <citation type="journal article" date="2015" name="Sci. Rep.">
        <title>The power of single molecule real-time sequencing technology in the de novo assembly of a eukaryotic genome.</title>
        <authorList>
            <person name="Sakai H."/>
            <person name="Naito K."/>
            <person name="Ogiso-Tanaka E."/>
            <person name="Takahashi Y."/>
            <person name="Iseki K."/>
            <person name="Muto C."/>
            <person name="Satou K."/>
            <person name="Teruya K."/>
            <person name="Shiroma A."/>
            <person name="Shimoji M."/>
            <person name="Hirano T."/>
            <person name="Itoh T."/>
            <person name="Kaga A."/>
            <person name="Tomooka N."/>
        </authorList>
    </citation>
    <scope>NUCLEOTIDE SEQUENCE [LARGE SCALE GENOMIC DNA]</scope>
    <source>
        <strain evidence="4">cv. Shumari</strain>
    </source>
</reference>